<dbReference type="AlphaFoldDB" id="A0A1Y3ASM4"/>
<dbReference type="InterPro" id="IPR025110">
    <property type="entry name" value="AMP-bd_C"/>
</dbReference>
<sequence>MNVLNLHILNDFPKKLIKIIIQAAYRDSDGYYWITGRTDDLLNVSGHLLSTAEVESALLKDKRVAEAASVPMPHTIKGQCICAFIVMKNGYNFDNDCEKDLRNLVRHEIGPVATPDLILNVRALPKTRSGKIIRRILAKIARGEKTDFGDISTLTDETIIDHLIEIRMAHSG</sequence>
<protein>
    <recommendedName>
        <fullName evidence="1">AMP-binding enzyme C-terminal domain-containing protein</fullName>
    </recommendedName>
</protein>
<dbReference type="GO" id="GO:0003987">
    <property type="term" value="F:acetate-CoA ligase activity"/>
    <property type="evidence" value="ECO:0007669"/>
    <property type="project" value="TreeGrafter"/>
</dbReference>
<evidence type="ECO:0000313" key="3">
    <source>
        <dbReference type="Proteomes" id="UP000194236"/>
    </source>
</evidence>
<dbReference type="PANTHER" id="PTHR24095">
    <property type="entry name" value="ACETYL-COENZYME A SYNTHETASE"/>
    <property type="match status" value="1"/>
</dbReference>
<dbReference type="InterPro" id="IPR045851">
    <property type="entry name" value="AMP-bd_C_sf"/>
</dbReference>
<dbReference type="SUPFAM" id="SSF56801">
    <property type="entry name" value="Acetyl-CoA synthetase-like"/>
    <property type="match status" value="1"/>
</dbReference>
<reference evidence="2 3" key="1">
    <citation type="submission" date="2017-03" db="EMBL/GenBank/DDBJ databases">
        <title>Genome Survey of Euroglyphus maynei.</title>
        <authorList>
            <person name="Arlian L.G."/>
            <person name="Morgan M.S."/>
            <person name="Rider S.D."/>
        </authorList>
    </citation>
    <scope>NUCLEOTIDE SEQUENCE [LARGE SCALE GENOMIC DNA]</scope>
    <source>
        <strain evidence="2">Arlian Lab</strain>
        <tissue evidence="2">Whole body</tissue>
    </source>
</reference>
<proteinExistence type="predicted"/>
<organism evidence="2 3">
    <name type="scientific">Euroglyphus maynei</name>
    <name type="common">Mayne's house dust mite</name>
    <dbReference type="NCBI Taxonomy" id="6958"/>
    <lineage>
        <taxon>Eukaryota</taxon>
        <taxon>Metazoa</taxon>
        <taxon>Ecdysozoa</taxon>
        <taxon>Arthropoda</taxon>
        <taxon>Chelicerata</taxon>
        <taxon>Arachnida</taxon>
        <taxon>Acari</taxon>
        <taxon>Acariformes</taxon>
        <taxon>Sarcoptiformes</taxon>
        <taxon>Astigmata</taxon>
        <taxon>Psoroptidia</taxon>
        <taxon>Analgoidea</taxon>
        <taxon>Pyroglyphidae</taxon>
        <taxon>Pyroglyphinae</taxon>
        <taxon>Euroglyphus</taxon>
    </lineage>
</organism>
<dbReference type="OrthoDB" id="6537803at2759"/>
<gene>
    <name evidence="2" type="ORF">BLA29_010662</name>
</gene>
<evidence type="ECO:0000313" key="2">
    <source>
        <dbReference type="EMBL" id="OTF71482.1"/>
    </source>
</evidence>
<dbReference type="PANTHER" id="PTHR24095:SF14">
    <property type="entry name" value="ACETYL-COENZYME A SYNTHETASE 1"/>
    <property type="match status" value="1"/>
</dbReference>
<dbReference type="Proteomes" id="UP000194236">
    <property type="component" value="Unassembled WGS sequence"/>
</dbReference>
<keyword evidence="3" id="KW-1185">Reference proteome</keyword>
<dbReference type="Gene3D" id="3.30.300.30">
    <property type="match status" value="1"/>
</dbReference>
<evidence type="ECO:0000259" key="1">
    <source>
        <dbReference type="Pfam" id="PF13193"/>
    </source>
</evidence>
<accession>A0A1Y3ASM4</accession>
<feature type="domain" description="AMP-binding enzyme C-terminal" evidence="1">
    <location>
        <begin position="53"/>
        <end position="131"/>
    </location>
</feature>
<dbReference type="Pfam" id="PF13193">
    <property type="entry name" value="AMP-binding_C"/>
    <property type="match status" value="1"/>
</dbReference>
<name>A0A1Y3ASM4_EURMA</name>
<dbReference type="GO" id="GO:0006085">
    <property type="term" value="P:acetyl-CoA biosynthetic process"/>
    <property type="evidence" value="ECO:0007669"/>
    <property type="project" value="TreeGrafter"/>
</dbReference>
<dbReference type="EMBL" id="MUJZ01060843">
    <property type="protein sequence ID" value="OTF71482.1"/>
    <property type="molecule type" value="Genomic_DNA"/>
</dbReference>
<comment type="caution">
    <text evidence="2">The sequence shown here is derived from an EMBL/GenBank/DDBJ whole genome shotgun (WGS) entry which is preliminary data.</text>
</comment>